<feature type="coiled-coil region" evidence="1">
    <location>
        <begin position="464"/>
        <end position="533"/>
    </location>
</feature>
<organism evidence="3 4">
    <name type="scientific">Sparus aurata</name>
    <name type="common">Gilthead sea bream</name>
    <dbReference type="NCBI Taxonomy" id="8175"/>
    <lineage>
        <taxon>Eukaryota</taxon>
        <taxon>Metazoa</taxon>
        <taxon>Chordata</taxon>
        <taxon>Craniata</taxon>
        <taxon>Vertebrata</taxon>
        <taxon>Euteleostomi</taxon>
        <taxon>Actinopterygii</taxon>
        <taxon>Neopterygii</taxon>
        <taxon>Teleostei</taxon>
        <taxon>Neoteleostei</taxon>
        <taxon>Acanthomorphata</taxon>
        <taxon>Eupercaria</taxon>
        <taxon>Spariformes</taxon>
        <taxon>Sparidae</taxon>
        <taxon>Sparus</taxon>
    </lineage>
</organism>
<reference evidence="3" key="1">
    <citation type="submission" date="2021-04" db="EMBL/GenBank/DDBJ databases">
        <authorList>
            <consortium name="Wellcome Sanger Institute Data Sharing"/>
        </authorList>
    </citation>
    <scope>NUCLEOTIDE SEQUENCE [LARGE SCALE GENOMIC DNA]</scope>
</reference>
<gene>
    <name evidence="3" type="primary">SCLT1</name>
    <name evidence="3" type="synonym">sclt1</name>
</gene>
<dbReference type="Ensembl" id="ENSSAUT00010068460.1">
    <property type="protein sequence ID" value="ENSSAUP00010065370.1"/>
    <property type="gene ID" value="ENSSAUG00010026146.1"/>
</dbReference>
<name>A0A671YRR1_SPAAU</name>
<dbReference type="GeneID" id="115582148"/>
<reference evidence="3" key="2">
    <citation type="submission" date="2025-08" db="UniProtKB">
        <authorList>
            <consortium name="Ensembl"/>
        </authorList>
    </citation>
    <scope>IDENTIFICATION</scope>
</reference>
<dbReference type="GeneTree" id="ENSGT00730000111168"/>
<dbReference type="GO" id="GO:0005814">
    <property type="term" value="C:centriole"/>
    <property type="evidence" value="ECO:0007669"/>
    <property type="project" value="TreeGrafter"/>
</dbReference>
<dbReference type="Proteomes" id="UP000472265">
    <property type="component" value="Chromosome 1"/>
</dbReference>
<protein>
    <submittedName>
        <fullName evidence="3">Sodium channel and clathrin linker 1</fullName>
    </submittedName>
</protein>
<dbReference type="InterPro" id="IPR038911">
    <property type="entry name" value="SCLT1"/>
</dbReference>
<keyword evidence="4" id="KW-1185">Reference proteome</keyword>
<dbReference type="GO" id="GO:0060271">
    <property type="term" value="P:cilium assembly"/>
    <property type="evidence" value="ECO:0007669"/>
    <property type="project" value="TreeGrafter"/>
</dbReference>
<dbReference type="OrthoDB" id="551053at2759"/>
<evidence type="ECO:0000313" key="4">
    <source>
        <dbReference type="Proteomes" id="UP000472265"/>
    </source>
</evidence>
<reference evidence="3" key="3">
    <citation type="submission" date="2025-09" db="UniProtKB">
        <authorList>
            <consortium name="Ensembl"/>
        </authorList>
    </citation>
    <scope>IDENTIFICATION</scope>
</reference>
<feature type="coiled-coil region" evidence="1">
    <location>
        <begin position="58"/>
        <end position="148"/>
    </location>
</feature>
<sequence>MEAEVEFLRDQVHRLNSALSQYQYGHHSQSTSSQVEEARRTESPAPWISDRSIMAPLISEYDRHMDEMTEQLQRYQAQMTDIKVKLERVVKENERLHAELRESVEKQLHALPLASGAEGSTVDEEAFTKNLQEQVQLSEQERAQAMELWQTAAQELDRLQQAYQKTISDGQIHNAQRQQLKDQLVQFQQHTHKLQLANQRLESTNQQFLKTMTEQSTEMEELHCQLRQAKAELRTATAKVDEMTKLLQNVQDQMQRREDDVAEAQGREDAADRRLQQLQAALSQLETRLKAASQEAEAVRREQTVWERKVGELQSRCSTLEEEKYEALAKVRESVQVAEEAALQKDQALLREKQKAEELEKTKEAIKQLIQDAAVRTRKEVDNVRKQCNVQIHRMAEELSALQLECADKESQIERSRRERKAVEEELEKVYKEGRAEPEFRKIDALHQRCLDAERMKDDMGLTLQSTQNKLKKMEMDYSEELSRCQDEVRRLQSSLASARDDCVGVSDERLQLQQENLQLRREMDELRKATLLAQKNAKQQVSQMEQEYSLKEQGLSAQVRELEECMRSSSAEMTSLVTAQQKRTQRWKEEAKNLIQSFETKITGIKAELNRQKQRSHELEMQLETDHNTVAEYERQLAEYQEKTSRLQRRLTQAEQRATTATQQLTMLASQRRKTAMVDQETA</sequence>
<dbReference type="RefSeq" id="XP_030273792.1">
    <property type="nucleotide sequence ID" value="XM_030417932.1"/>
</dbReference>
<keyword evidence="1" id="KW-0175">Coiled coil</keyword>
<dbReference type="PANTHER" id="PTHR35970:SF1">
    <property type="entry name" value="SODIUM CHANNEL AND CLATHRIN LINKER 1"/>
    <property type="match status" value="1"/>
</dbReference>
<accession>A0A671YRR1</accession>
<feature type="coiled-coil region" evidence="1">
    <location>
        <begin position="589"/>
        <end position="665"/>
    </location>
</feature>
<dbReference type="InParanoid" id="A0A671YRR1"/>
<dbReference type="FunCoup" id="A0A671YRR1">
    <property type="interactions" value="381"/>
</dbReference>
<dbReference type="GO" id="GO:0045162">
    <property type="term" value="P:clustering of voltage-gated sodium channels"/>
    <property type="evidence" value="ECO:0007669"/>
    <property type="project" value="InterPro"/>
</dbReference>
<evidence type="ECO:0000256" key="2">
    <source>
        <dbReference type="SAM" id="MobiDB-lite"/>
    </source>
</evidence>
<dbReference type="OMA" id="RIHLEEC"/>
<dbReference type="AlphaFoldDB" id="A0A671YRR1"/>
<feature type="coiled-coil region" evidence="1">
    <location>
        <begin position="349"/>
        <end position="433"/>
    </location>
</feature>
<evidence type="ECO:0000313" key="3">
    <source>
        <dbReference type="Ensembl" id="ENSSAUP00010065370.1"/>
    </source>
</evidence>
<feature type="coiled-coil region" evidence="1">
    <location>
        <begin position="187"/>
        <end position="309"/>
    </location>
</feature>
<feature type="region of interest" description="Disordered" evidence="2">
    <location>
        <begin position="23"/>
        <end position="44"/>
    </location>
</feature>
<proteinExistence type="predicted"/>
<dbReference type="PANTHER" id="PTHR35970">
    <property type="entry name" value="SODIUM CHANNEL AND CLATHRIN LINKER 1"/>
    <property type="match status" value="1"/>
</dbReference>
<evidence type="ECO:0000256" key="1">
    <source>
        <dbReference type="SAM" id="Coils"/>
    </source>
</evidence>
<feature type="compositionally biased region" description="Polar residues" evidence="2">
    <location>
        <begin position="23"/>
        <end position="35"/>
    </location>
</feature>
<dbReference type="CTD" id="132320"/>